<evidence type="ECO:0000313" key="4">
    <source>
        <dbReference type="Proteomes" id="UP000736335"/>
    </source>
</evidence>
<gene>
    <name evidence="3" type="ORF">BJ322DRAFT_1114681</name>
</gene>
<sequence length="480" mass="52047">MIIDQESHARKSQLDPERDVPVVTASTPLLPTESPPAYTPREGAAPSSSSTLPLYNSSSPAVTPKRSQDLAAQRFFNALLLAFGLYAAIAVAFKSLFFMIRGPPHPHRMQGYPEPEDGRVLRCIVGGDTPWLPAAPTQFPPFGIPLNSNAISIISRGQQGTGRVQVELDQMNVNNEITVDITAQYHDWDALSGTTVCLMEREEGELRVGVFTPKRVTWTNRRTKFDIIVKIPYQASPVEISQLEILTPNFQVILPEANKFVHFHKLTIHTSGMPVAIDSVNATHIDVQTSNADIHGTFITNSSLSLKTSEAQITANIFLENDGVGGRETSVHATTTSGSLTGAISLLPSTGTPRYKVRTATTNAGLNISFLQHSDSSHLSSPPILDIIGTTSNGPAELLLQSPFEGSFDISTSPTHHADFLSGSGPKRDPLGLGRQQNIRFTTNAKSRKEGRVFWGDLDDGRELGRVELSTSNGLASLHL</sequence>
<reference evidence="3" key="2">
    <citation type="submission" date="2020-11" db="EMBL/GenBank/DDBJ databases">
        <authorList>
            <consortium name="DOE Joint Genome Institute"/>
            <person name="Kuo A."/>
            <person name="Miyauchi S."/>
            <person name="Kiss E."/>
            <person name="Drula E."/>
            <person name="Kohler A."/>
            <person name="Sanchez-Garcia M."/>
            <person name="Andreopoulos B."/>
            <person name="Barry K.W."/>
            <person name="Bonito G."/>
            <person name="Buee M."/>
            <person name="Carver A."/>
            <person name="Chen C."/>
            <person name="Cichocki N."/>
            <person name="Clum A."/>
            <person name="Culley D."/>
            <person name="Crous P.W."/>
            <person name="Fauchery L."/>
            <person name="Girlanda M."/>
            <person name="Hayes R."/>
            <person name="Keri Z."/>
            <person name="Labutti K."/>
            <person name="Lipzen A."/>
            <person name="Lombard V."/>
            <person name="Magnuson J."/>
            <person name="Maillard F."/>
            <person name="Morin E."/>
            <person name="Murat C."/>
            <person name="Nolan M."/>
            <person name="Ohm R."/>
            <person name="Pangilinan J."/>
            <person name="Pereira M."/>
            <person name="Perotto S."/>
            <person name="Peter M."/>
            <person name="Riley R."/>
            <person name="Sitrit Y."/>
            <person name="Stielow B."/>
            <person name="Szollosi G."/>
            <person name="Zifcakova L."/>
            <person name="Stursova M."/>
            <person name="Spatafora J.W."/>
            <person name="Tedersoo L."/>
            <person name="Vaario L.-M."/>
            <person name="Yamada A."/>
            <person name="Yan M."/>
            <person name="Wang P."/>
            <person name="Xu J."/>
            <person name="Bruns T."/>
            <person name="Baldrian P."/>
            <person name="Vilgalys R."/>
            <person name="Henrissat B."/>
            <person name="Grigoriev I.V."/>
            <person name="Hibbett D."/>
            <person name="Nagy L.G."/>
            <person name="Martin F.M."/>
        </authorList>
    </citation>
    <scope>NUCLEOTIDE SEQUENCE</scope>
    <source>
        <strain evidence="3">UH-Tt-Lm1</strain>
    </source>
</reference>
<protein>
    <submittedName>
        <fullName evidence="3">Uncharacterized protein</fullName>
    </submittedName>
</protein>
<evidence type="ECO:0000256" key="1">
    <source>
        <dbReference type="SAM" id="MobiDB-lite"/>
    </source>
</evidence>
<feature type="compositionally biased region" description="Low complexity" evidence="1">
    <location>
        <begin position="46"/>
        <end position="60"/>
    </location>
</feature>
<organism evidence="3 4">
    <name type="scientific">Thelephora terrestris</name>
    <dbReference type="NCBI Taxonomy" id="56493"/>
    <lineage>
        <taxon>Eukaryota</taxon>
        <taxon>Fungi</taxon>
        <taxon>Dikarya</taxon>
        <taxon>Basidiomycota</taxon>
        <taxon>Agaricomycotina</taxon>
        <taxon>Agaricomycetes</taxon>
        <taxon>Thelephorales</taxon>
        <taxon>Thelephoraceae</taxon>
        <taxon>Thelephora</taxon>
    </lineage>
</organism>
<evidence type="ECO:0000256" key="2">
    <source>
        <dbReference type="SAM" id="Phobius"/>
    </source>
</evidence>
<keyword evidence="2" id="KW-0472">Membrane</keyword>
<dbReference type="Proteomes" id="UP000736335">
    <property type="component" value="Unassembled WGS sequence"/>
</dbReference>
<evidence type="ECO:0000313" key="3">
    <source>
        <dbReference type="EMBL" id="KAF9777920.1"/>
    </source>
</evidence>
<keyword evidence="4" id="KW-1185">Reference proteome</keyword>
<feature type="region of interest" description="Disordered" evidence="1">
    <location>
        <begin position="415"/>
        <end position="434"/>
    </location>
</feature>
<feature type="region of interest" description="Disordered" evidence="1">
    <location>
        <begin position="1"/>
        <end position="60"/>
    </location>
</feature>
<keyword evidence="2" id="KW-0812">Transmembrane</keyword>
<dbReference type="OrthoDB" id="5570013at2759"/>
<feature type="transmembrane region" description="Helical" evidence="2">
    <location>
        <begin position="75"/>
        <end position="100"/>
    </location>
</feature>
<keyword evidence="2" id="KW-1133">Transmembrane helix</keyword>
<accession>A0A9P6L122</accession>
<feature type="compositionally biased region" description="Basic and acidic residues" evidence="1">
    <location>
        <begin position="1"/>
        <end position="20"/>
    </location>
</feature>
<name>A0A9P6L122_9AGAM</name>
<comment type="caution">
    <text evidence="3">The sequence shown here is derived from an EMBL/GenBank/DDBJ whole genome shotgun (WGS) entry which is preliminary data.</text>
</comment>
<proteinExistence type="predicted"/>
<dbReference type="AlphaFoldDB" id="A0A9P6L122"/>
<reference evidence="3" key="1">
    <citation type="journal article" date="2020" name="Nat. Commun.">
        <title>Large-scale genome sequencing of mycorrhizal fungi provides insights into the early evolution of symbiotic traits.</title>
        <authorList>
            <person name="Miyauchi S."/>
            <person name="Kiss E."/>
            <person name="Kuo A."/>
            <person name="Drula E."/>
            <person name="Kohler A."/>
            <person name="Sanchez-Garcia M."/>
            <person name="Morin E."/>
            <person name="Andreopoulos B."/>
            <person name="Barry K.W."/>
            <person name="Bonito G."/>
            <person name="Buee M."/>
            <person name="Carver A."/>
            <person name="Chen C."/>
            <person name="Cichocki N."/>
            <person name="Clum A."/>
            <person name="Culley D."/>
            <person name="Crous P.W."/>
            <person name="Fauchery L."/>
            <person name="Girlanda M."/>
            <person name="Hayes R.D."/>
            <person name="Keri Z."/>
            <person name="LaButti K."/>
            <person name="Lipzen A."/>
            <person name="Lombard V."/>
            <person name="Magnuson J."/>
            <person name="Maillard F."/>
            <person name="Murat C."/>
            <person name="Nolan M."/>
            <person name="Ohm R.A."/>
            <person name="Pangilinan J."/>
            <person name="Pereira M.F."/>
            <person name="Perotto S."/>
            <person name="Peter M."/>
            <person name="Pfister S."/>
            <person name="Riley R."/>
            <person name="Sitrit Y."/>
            <person name="Stielow J.B."/>
            <person name="Szollosi G."/>
            <person name="Zifcakova L."/>
            <person name="Stursova M."/>
            <person name="Spatafora J.W."/>
            <person name="Tedersoo L."/>
            <person name="Vaario L.M."/>
            <person name="Yamada A."/>
            <person name="Yan M."/>
            <person name="Wang P."/>
            <person name="Xu J."/>
            <person name="Bruns T."/>
            <person name="Baldrian P."/>
            <person name="Vilgalys R."/>
            <person name="Dunand C."/>
            <person name="Henrissat B."/>
            <person name="Grigoriev I.V."/>
            <person name="Hibbett D."/>
            <person name="Nagy L.G."/>
            <person name="Martin F.M."/>
        </authorList>
    </citation>
    <scope>NUCLEOTIDE SEQUENCE</scope>
    <source>
        <strain evidence="3">UH-Tt-Lm1</strain>
    </source>
</reference>
<dbReference type="EMBL" id="WIUZ02000026">
    <property type="protein sequence ID" value="KAF9777920.1"/>
    <property type="molecule type" value="Genomic_DNA"/>
</dbReference>